<dbReference type="OrthoDB" id="2157380at2759"/>
<protein>
    <recommendedName>
        <fullName evidence="5">Protein OSCP1</fullName>
    </recommendedName>
</protein>
<dbReference type="Pfam" id="PF10188">
    <property type="entry name" value="Oscp1"/>
    <property type="match status" value="1"/>
</dbReference>
<feature type="signal peptide" evidence="2">
    <location>
        <begin position="1"/>
        <end position="22"/>
    </location>
</feature>
<keyword evidence="2" id="KW-0732">Signal</keyword>
<proteinExistence type="predicted"/>
<comment type="caution">
    <text evidence="3">The sequence shown here is derived from an EMBL/GenBank/DDBJ whole genome shotgun (WGS) entry which is preliminary data.</text>
</comment>
<evidence type="ECO:0000313" key="3">
    <source>
        <dbReference type="EMBL" id="CAH2006814.1"/>
    </source>
</evidence>
<reference evidence="3" key="1">
    <citation type="submission" date="2022-03" db="EMBL/GenBank/DDBJ databases">
        <authorList>
            <person name="Sayadi A."/>
        </authorList>
    </citation>
    <scope>NUCLEOTIDE SEQUENCE</scope>
</reference>
<dbReference type="PANTHER" id="PTHR21439">
    <property type="entry name" value="OXIDORED-NITRO DOMAIN-CONTAINING PROTEIN"/>
    <property type="match status" value="1"/>
</dbReference>
<dbReference type="EMBL" id="CAKOFQ010007708">
    <property type="protein sequence ID" value="CAH2006814.1"/>
    <property type="molecule type" value="Genomic_DNA"/>
</dbReference>
<dbReference type="Proteomes" id="UP001152888">
    <property type="component" value="Unassembled WGS sequence"/>
</dbReference>
<accession>A0A9P0M5G5</accession>
<dbReference type="InterPro" id="IPR019332">
    <property type="entry name" value="OSCP1"/>
</dbReference>
<keyword evidence="4" id="KW-1185">Reference proteome</keyword>
<evidence type="ECO:0008006" key="5">
    <source>
        <dbReference type="Google" id="ProtNLM"/>
    </source>
</evidence>
<gene>
    <name evidence="3" type="ORF">ACAOBT_LOCUS29316</name>
</gene>
<dbReference type="GO" id="GO:0005886">
    <property type="term" value="C:plasma membrane"/>
    <property type="evidence" value="ECO:0007669"/>
    <property type="project" value="TreeGrafter"/>
</dbReference>
<name>A0A9P0M5G5_ACAOB</name>
<dbReference type="PANTHER" id="PTHR21439:SF0">
    <property type="entry name" value="PROTEIN OSCP1"/>
    <property type="match status" value="1"/>
</dbReference>
<sequence length="320" mass="36459">MSHYVTPFLVLNLCSEMVFVIAQRLEAQNIPQERATLVLEEIISVLVSKKLIGDLMRPQAAYNHESVRDIIEDITQSSVMRLDPVSMAKLWDLISMVFKWQMSMTDDIIGVTLRHLYEIESYVTNQETHQQLQKVQNLVENFNKILDSNEKLTLHEDIMYWLKDFNIRVSLLLRMGLQTMDGNFVVNNLSPVAEEMLKNLGENIYQVTQNGKILENSNTSEITGTDHPKVNELELFATEILGERKLSSGSTETNGNTFKLSINDENDNASESKRCFDSIDVNIGKLEDLMGDISLKSDEDEEKSFKDDLLEMIGGDGEEK</sequence>
<organism evidence="3 4">
    <name type="scientific">Acanthoscelides obtectus</name>
    <name type="common">Bean weevil</name>
    <name type="synonym">Bruchus obtectus</name>
    <dbReference type="NCBI Taxonomy" id="200917"/>
    <lineage>
        <taxon>Eukaryota</taxon>
        <taxon>Metazoa</taxon>
        <taxon>Ecdysozoa</taxon>
        <taxon>Arthropoda</taxon>
        <taxon>Hexapoda</taxon>
        <taxon>Insecta</taxon>
        <taxon>Pterygota</taxon>
        <taxon>Neoptera</taxon>
        <taxon>Endopterygota</taxon>
        <taxon>Coleoptera</taxon>
        <taxon>Polyphaga</taxon>
        <taxon>Cucujiformia</taxon>
        <taxon>Chrysomeloidea</taxon>
        <taxon>Chrysomelidae</taxon>
        <taxon>Bruchinae</taxon>
        <taxon>Bruchini</taxon>
        <taxon>Acanthoscelides</taxon>
    </lineage>
</organism>
<evidence type="ECO:0000313" key="4">
    <source>
        <dbReference type="Proteomes" id="UP001152888"/>
    </source>
</evidence>
<evidence type="ECO:0000256" key="1">
    <source>
        <dbReference type="SAM" id="MobiDB-lite"/>
    </source>
</evidence>
<evidence type="ECO:0000256" key="2">
    <source>
        <dbReference type="SAM" id="SignalP"/>
    </source>
</evidence>
<dbReference type="GO" id="GO:0005737">
    <property type="term" value="C:cytoplasm"/>
    <property type="evidence" value="ECO:0007669"/>
    <property type="project" value="TreeGrafter"/>
</dbReference>
<feature type="region of interest" description="Disordered" evidence="1">
    <location>
        <begin position="298"/>
        <end position="320"/>
    </location>
</feature>
<feature type="chain" id="PRO_5040186801" description="Protein OSCP1" evidence="2">
    <location>
        <begin position="23"/>
        <end position="320"/>
    </location>
</feature>
<dbReference type="AlphaFoldDB" id="A0A9P0M5G5"/>